<dbReference type="EMBL" id="VFPS01000001">
    <property type="protein sequence ID" value="TQN00976.1"/>
    <property type="molecule type" value="Genomic_DNA"/>
</dbReference>
<accession>A0A4Y3USR2</accession>
<dbReference type="AlphaFoldDB" id="A0A4Y3USR2"/>
<protein>
    <submittedName>
        <fullName evidence="1">Uncharacterized protein</fullName>
    </submittedName>
</protein>
<gene>
    <name evidence="1" type="ORF">FHX68_1109</name>
</gene>
<reference evidence="1 2" key="1">
    <citation type="submission" date="2019-06" db="EMBL/GenBank/DDBJ databases">
        <title>Sequencing the genomes of 1000 actinobacteria strains.</title>
        <authorList>
            <person name="Klenk H.-P."/>
        </authorList>
    </citation>
    <scope>NUCLEOTIDE SEQUENCE [LARGE SCALE GENOMIC DNA]</scope>
    <source>
        <strain evidence="1 2">DSM 20427</strain>
    </source>
</reference>
<dbReference type="RefSeq" id="WP_141381565.1">
    <property type="nucleotide sequence ID" value="NZ_BJNA01000093.1"/>
</dbReference>
<name>A0A4Y3USR2_9MICO</name>
<evidence type="ECO:0000313" key="2">
    <source>
        <dbReference type="Proteomes" id="UP000319804"/>
    </source>
</evidence>
<keyword evidence="2" id="KW-1185">Reference proteome</keyword>
<organism evidence="1 2">
    <name type="scientific">Microbacterium lacticum</name>
    <dbReference type="NCBI Taxonomy" id="33885"/>
    <lineage>
        <taxon>Bacteria</taxon>
        <taxon>Bacillati</taxon>
        <taxon>Actinomycetota</taxon>
        <taxon>Actinomycetes</taxon>
        <taxon>Micrococcales</taxon>
        <taxon>Microbacteriaceae</taxon>
        <taxon>Microbacterium</taxon>
    </lineage>
</organism>
<comment type="caution">
    <text evidence="1">The sequence shown here is derived from an EMBL/GenBank/DDBJ whole genome shotgun (WGS) entry which is preliminary data.</text>
</comment>
<dbReference type="OrthoDB" id="4244301at2"/>
<evidence type="ECO:0000313" key="1">
    <source>
        <dbReference type="EMBL" id="TQN00976.1"/>
    </source>
</evidence>
<sequence>MNQYGKKALEHWRRYAPQRVEQMDDPETFFSDLGLEISGQISDLARQLEANSDLSLAMAASSRETGSRYLPEVARRMTARRVAEEVVMDELVWIHDPSLPLDEARQEWEETRASDENLISWAERIQDAPDLMPATVDLEQKAKDWAVPTWFLEGLTSAEIPRQYANEHQEILAEAANVRFLREVR</sequence>
<dbReference type="Proteomes" id="UP000319804">
    <property type="component" value="Unassembled WGS sequence"/>
</dbReference>
<proteinExistence type="predicted"/>